<reference evidence="2 3" key="1">
    <citation type="submission" date="2019-11" db="EMBL/GenBank/DDBJ databases">
        <title>Pedobacter sp. HMF7647 Genome sequencing and assembly.</title>
        <authorList>
            <person name="Kang H."/>
            <person name="Kim H."/>
            <person name="Joh K."/>
        </authorList>
    </citation>
    <scope>NUCLEOTIDE SEQUENCE [LARGE SCALE GENOMIC DNA]</scope>
    <source>
        <strain evidence="2 3">HMF7647</strain>
    </source>
</reference>
<dbReference type="InterPro" id="IPR037523">
    <property type="entry name" value="VOC_core"/>
</dbReference>
<feature type="domain" description="VOC" evidence="1">
    <location>
        <begin position="4"/>
        <end position="124"/>
    </location>
</feature>
<dbReference type="Gene3D" id="3.10.180.10">
    <property type="entry name" value="2,3-Dihydroxybiphenyl 1,2-Dioxygenase, domain 1"/>
    <property type="match status" value="1"/>
</dbReference>
<keyword evidence="3" id="KW-1185">Reference proteome</keyword>
<dbReference type="AlphaFoldDB" id="A0A7K1Y7Y8"/>
<sequence length="131" mass="14154">MSQPVISVMLAVSDVPRALAWYKAAVGARELWNFGSVAGLEIAGAVFFLGEPANNGWESPEKLGITSARVEVFCDDPDTFIARAVQVGANGSSDKIKDHQTPWGTHRQGGFTDPFGHIWLVGDKSPLNRFP</sequence>
<accession>A0A7K1Y7Y8</accession>
<proteinExistence type="predicted"/>
<name>A0A7K1Y7Y8_9SPHI</name>
<dbReference type="RefSeq" id="WP_160843859.1">
    <property type="nucleotide sequence ID" value="NZ_WVHT01000002.1"/>
</dbReference>
<comment type="caution">
    <text evidence="2">The sequence shown here is derived from an EMBL/GenBank/DDBJ whole genome shotgun (WGS) entry which is preliminary data.</text>
</comment>
<organism evidence="2 3">
    <name type="scientific">Hufsiella arboris</name>
    <dbReference type="NCBI Taxonomy" id="2695275"/>
    <lineage>
        <taxon>Bacteria</taxon>
        <taxon>Pseudomonadati</taxon>
        <taxon>Bacteroidota</taxon>
        <taxon>Sphingobacteriia</taxon>
        <taxon>Sphingobacteriales</taxon>
        <taxon>Sphingobacteriaceae</taxon>
        <taxon>Hufsiella</taxon>
    </lineage>
</organism>
<dbReference type="InterPro" id="IPR004360">
    <property type="entry name" value="Glyas_Fos-R_dOase_dom"/>
</dbReference>
<dbReference type="PROSITE" id="PS51819">
    <property type="entry name" value="VOC"/>
    <property type="match status" value="1"/>
</dbReference>
<protein>
    <recommendedName>
        <fullName evidence="1">VOC domain-containing protein</fullName>
    </recommendedName>
</protein>
<evidence type="ECO:0000259" key="1">
    <source>
        <dbReference type="PROSITE" id="PS51819"/>
    </source>
</evidence>
<evidence type="ECO:0000313" key="2">
    <source>
        <dbReference type="EMBL" id="MXV50703.1"/>
    </source>
</evidence>
<evidence type="ECO:0000313" key="3">
    <source>
        <dbReference type="Proteomes" id="UP000466586"/>
    </source>
</evidence>
<dbReference type="EMBL" id="WVHT01000002">
    <property type="protein sequence ID" value="MXV50703.1"/>
    <property type="molecule type" value="Genomic_DNA"/>
</dbReference>
<dbReference type="InterPro" id="IPR029068">
    <property type="entry name" value="Glyas_Bleomycin-R_OHBP_Dase"/>
</dbReference>
<gene>
    <name evidence="2" type="ORF">GS399_06930</name>
</gene>
<dbReference type="SUPFAM" id="SSF54593">
    <property type="entry name" value="Glyoxalase/Bleomycin resistance protein/Dihydroxybiphenyl dioxygenase"/>
    <property type="match status" value="1"/>
</dbReference>
<dbReference type="Proteomes" id="UP000466586">
    <property type="component" value="Unassembled WGS sequence"/>
</dbReference>
<dbReference type="Pfam" id="PF00903">
    <property type="entry name" value="Glyoxalase"/>
    <property type="match status" value="1"/>
</dbReference>